<keyword evidence="7 11" id="KW-0630">Potassium</keyword>
<dbReference type="PANTHER" id="PTHR30042:SF2">
    <property type="entry name" value="POTASSIUM-TRANSPORTING ATPASE KDPC SUBUNIT"/>
    <property type="match status" value="1"/>
</dbReference>
<comment type="similarity">
    <text evidence="11">Belongs to the KdpC family.</text>
</comment>
<keyword evidence="14" id="KW-1185">Reference proteome</keyword>
<keyword evidence="13" id="KW-0378">Hydrolase</keyword>
<proteinExistence type="inferred from homology"/>
<name>H0E8T3_9ACTN</name>
<keyword evidence="6 11" id="KW-0067">ATP-binding</keyword>
<dbReference type="RefSeq" id="WP_007577135.1">
    <property type="nucleotide sequence ID" value="NZ_AGUD01000247.1"/>
</dbReference>
<dbReference type="EMBL" id="AGUD01000247">
    <property type="protein sequence ID" value="EHN09888.1"/>
    <property type="molecule type" value="Genomic_DNA"/>
</dbReference>
<dbReference type="Proteomes" id="UP000005143">
    <property type="component" value="Unassembled WGS sequence"/>
</dbReference>
<dbReference type="GO" id="GO:0005886">
    <property type="term" value="C:plasma membrane"/>
    <property type="evidence" value="ECO:0007669"/>
    <property type="project" value="UniProtKB-SubCell"/>
</dbReference>
<organism evidence="13 14">
    <name type="scientific">Patulibacter medicamentivorans</name>
    <dbReference type="NCBI Taxonomy" id="1097667"/>
    <lineage>
        <taxon>Bacteria</taxon>
        <taxon>Bacillati</taxon>
        <taxon>Actinomycetota</taxon>
        <taxon>Thermoleophilia</taxon>
        <taxon>Solirubrobacterales</taxon>
        <taxon>Patulibacteraceae</taxon>
        <taxon>Patulibacter</taxon>
    </lineage>
</organism>
<dbReference type="GO" id="GO:0016787">
    <property type="term" value="F:hydrolase activity"/>
    <property type="evidence" value="ECO:0007669"/>
    <property type="project" value="UniProtKB-KW"/>
</dbReference>
<keyword evidence="2 11" id="KW-1003">Cell membrane</keyword>
<evidence type="ECO:0000256" key="3">
    <source>
        <dbReference type="ARBA" id="ARBA00022538"/>
    </source>
</evidence>
<feature type="compositionally biased region" description="Basic and acidic residues" evidence="12">
    <location>
        <begin position="65"/>
        <end position="75"/>
    </location>
</feature>
<evidence type="ECO:0000256" key="10">
    <source>
        <dbReference type="ARBA" id="ARBA00023136"/>
    </source>
</evidence>
<dbReference type="HAMAP" id="MF_00276">
    <property type="entry name" value="KdpC"/>
    <property type="match status" value="1"/>
</dbReference>
<evidence type="ECO:0000256" key="2">
    <source>
        <dbReference type="ARBA" id="ARBA00022475"/>
    </source>
</evidence>
<evidence type="ECO:0000256" key="5">
    <source>
        <dbReference type="ARBA" id="ARBA00022741"/>
    </source>
</evidence>
<evidence type="ECO:0000256" key="4">
    <source>
        <dbReference type="ARBA" id="ARBA00022692"/>
    </source>
</evidence>
<keyword evidence="8 11" id="KW-1133">Transmembrane helix</keyword>
<keyword evidence="10 11" id="KW-0472">Membrane</keyword>
<keyword evidence="4 11" id="KW-0812">Transmembrane</keyword>
<gene>
    <name evidence="11" type="primary">kdpC</name>
    <name evidence="13" type="ORF">PAI11_32470</name>
</gene>
<keyword evidence="3 11" id="KW-0633">Potassium transport</keyword>
<accession>H0E8T3</accession>
<evidence type="ECO:0000256" key="8">
    <source>
        <dbReference type="ARBA" id="ARBA00022989"/>
    </source>
</evidence>
<reference evidence="13 14" key="1">
    <citation type="journal article" date="2013" name="Biodegradation">
        <title>Quantitative proteomic analysis of ibuprofen-degrading Patulibacter sp. strain I11.</title>
        <authorList>
            <person name="Almeida B."/>
            <person name="Kjeldal H."/>
            <person name="Lolas I."/>
            <person name="Knudsen A.D."/>
            <person name="Carvalho G."/>
            <person name="Nielsen K.L."/>
            <person name="Barreto Crespo M.T."/>
            <person name="Stensballe A."/>
            <person name="Nielsen J.L."/>
        </authorList>
    </citation>
    <scope>NUCLEOTIDE SEQUENCE [LARGE SCALE GENOMIC DNA]</scope>
    <source>
        <strain evidence="13 14">I11</strain>
    </source>
</reference>
<evidence type="ECO:0000256" key="6">
    <source>
        <dbReference type="ARBA" id="ARBA00022840"/>
    </source>
</evidence>
<dbReference type="InterPro" id="IPR003820">
    <property type="entry name" value="KdpC"/>
</dbReference>
<evidence type="ECO:0000256" key="11">
    <source>
        <dbReference type="HAMAP-Rule" id="MF_00276"/>
    </source>
</evidence>
<sequence length="221" mass="23382">MRKDIVTSLIAVVAFTLLLGLAYPLAVTGISQAVLNDQADGSKIVRDGKVVGSKLIAQDFRKPVLDADGKPKQDADGNPLLAPDPRYFQPRPSVTGYAANATAFSNLGPNNVATRDAIAANAKAYLDLEKPYDPTLTVARIPVDAATNSASGVDPQISEANARIQARRIAAVRHLPADRVRQLIEDHTDGRALGILGEPGVNVLELNLALDRATTTDGATR</sequence>
<evidence type="ECO:0000256" key="9">
    <source>
        <dbReference type="ARBA" id="ARBA00023065"/>
    </source>
</evidence>
<evidence type="ECO:0000256" key="7">
    <source>
        <dbReference type="ARBA" id="ARBA00022958"/>
    </source>
</evidence>
<evidence type="ECO:0000313" key="14">
    <source>
        <dbReference type="Proteomes" id="UP000005143"/>
    </source>
</evidence>
<feature type="region of interest" description="Disordered" evidence="12">
    <location>
        <begin position="65"/>
        <end position="84"/>
    </location>
</feature>
<dbReference type="PANTHER" id="PTHR30042">
    <property type="entry name" value="POTASSIUM-TRANSPORTING ATPASE C CHAIN"/>
    <property type="match status" value="1"/>
</dbReference>
<evidence type="ECO:0000256" key="1">
    <source>
        <dbReference type="ARBA" id="ARBA00022448"/>
    </source>
</evidence>
<dbReference type="GO" id="GO:0008556">
    <property type="term" value="F:P-type potassium transmembrane transporter activity"/>
    <property type="evidence" value="ECO:0007669"/>
    <property type="project" value="InterPro"/>
</dbReference>
<evidence type="ECO:0000256" key="12">
    <source>
        <dbReference type="SAM" id="MobiDB-lite"/>
    </source>
</evidence>
<dbReference type="GO" id="GO:0005524">
    <property type="term" value="F:ATP binding"/>
    <property type="evidence" value="ECO:0007669"/>
    <property type="project" value="UniProtKB-UniRule"/>
</dbReference>
<comment type="subcellular location">
    <subcellularLocation>
        <location evidence="11">Cell membrane</location>
        <topology evidence="11">Single-pass membrane protein</topology>
    </subcellularLocation>
</comment>
<dbReference type="PIRSF" id="PIRSF001296">
    <property type="entry name" value="K_ATPase_KdpC"/>
    <property type="match status" value="1"/>
</dbReference>
<dbReference type="Pfam" id="PF02669">
    <property type="entry name" value="KdpC"/>
    <property type="match status" value="1"/>
</dbReference>
<comment type="function">
    <text evidence="11">Part of the high-affinity ATP-driven potassium transport (or Kdp) system, which catalyzes the hydrolysis of ATP coupled with the electrogenic transport of potassium into the cytoplasm. This subunit acts as a catalytic chaperone that increases the ATP-binding affinity of the ATP-hydrolyzing subunit KdpB by the formation of a transient KdpB/KdpC/ATP ternary complex.</text>
</comment>
<comment type="subunit">
    <text evidence="11">The system is composed of three essential subunits: KdpA, KdpB and KdpC.</text>
</comment>
<dbReference type="PATRIC" id="fig|1097667.3.peg.3218"/>
<keyword evidence="1 11" id="KW-0813">Transport</keyword>
<dbReference type="OrthoDB" id="9788285at2"/>
<keyword evidence="5 11" id="KW-0547">Nucleotide-binding</keyword>
<keyword evidence="9 11" id="KW-0406">Ion transport</keyword>
<dbReference type="AlphaFoldDB" id="H0E8T3"/>
<evidence type="ECO:0000313" key="13">
    <source>
        <dbReference type="EMBL" id="EHN09888.1"/>
    </source>
</evidence>
<comment type="caution">
    <text evidence="13">The sequence shown here is derived from an EMBL/GenBank/DDBJ whole genome shotgun (WGS) entry which is preliminary data.</text>
</comment>
<protein>
    <recommendedName>
        <fullName evidence="11">Potassium-transporting ATPase KdpC subunit</fullName>
    </recommendedName>
    <alternativeName>
        <fullName evidence="11">ATP phosphohydrolase [potassium-transporting] C chain</fullName>
    </alternativeName>
    <alternativeName>
        <fullName evidence="11">Potassium-binding and translocating subunit C</fullName>
    </alternativeName>
    <alternativeName>
        <fullName evidence="11">Potassium-translocating ATPase C chain</fullName>
    </alternativeName>
</protein>